<reference evidence="9" key="1">
    <citation type="journal article" date="2019" name="Int. J. Syst. Evol. Microbiol.">
        <title>The Global Catalogue of Microorganisms (GCM) 10K type strain sequencing project: providing services to taxonomists for standard genome sequencing and annotation.</title>
        <authorList>
            <consortium name="The Broad Institute Genomics Platform"/>
            <consortium name="The Broad Institute Genome Sequencing Center for Infectious Disease"/>
            <person name="Wu L."/>
            <person name="Ma J."/>
        </authorList>
    </citation>
    <scope>NUCLEOTIDE SEQUENCE [LARGE SCALE GENOMIC DNA]</scope>
    <source>
        <strain evidence="9">JCM 17138</strain>
    </source>
</reference>
<keyword evidence="9" id="KW-1185">Reference proteome</keyword>
<gene>
    <name evidence="8" type="ORF">GCM10022403_084250</name>
</gene>
<evidence type="ECO:0000256" key="5">
    <source>
        <dbReference type="ARBA" id="ARBA00023163"/>
    </source>
</evidence>
<evidence type="ECO:0000313" key="9">
    <source>
        <dbReference type="Proteomes" id="UP001501009"/>
    </source>
</evidence>
<keyword evidence="3" id="KW-0731">Sigma factor</keyword>
<evidence type="ECO:0000256" key="3">
    <source>
        <dbReference type="ARBA" id="ARBA00023082"/>
    </source>
</evidence>
<dbReference type="InterPro" id="IPR013325">
    <property type="entry name" value="RNA_pol_sigma_r2"/>
</dbReference>
<dbReference type="InterPro" id="IPR039425">
    <property type="entry name" value="RNA_pol_sigma-70-like"/>
</dbReference>
<dbReference type="RefSeq" id="WP_275781613.1">
    <property type="nucleotide sequence ID" value="NZ_BAABDE010000037.1"/>
</dbReference>
<organism evidence="8 9">
    <name type="scientific">Streptomyces coacervatus</name>
    <dbReference type="NCBI Taxonomy" id="647381"/>
    <lineage>
        <taxon>Bacteria</taxon>
        <taxon>Bacillati</taxon>
        <taxon>Actinomycetota</taxon>
        <taxon>Actinomycetes</taxon>
        <taxon>Kitasatosporales</taxon>
        <taxon>Streptomycetaceae</taxon>
        <taxon>Streptomyces</taxon>
    </lineage>
</organism>
<protein>
    <recommendedName>
        <fullName evidence="7">RNA polymerase sigma factor 70 region 4 type 2 domain-containing protein</fullName>
    </recommendedName>
</protein>
<dbReference type="Gene3D" id="1.10.10.10">
    <property type="entry name" value="Winged helix-like DNA-binding domain superfamily/Winged helix DNA-binding domain"/>
    <property type="match status" value="1"/>
</dbReference>
<comment type="caution">
    <text evidence="8">The sequence shown here is derived from an EMBL/GenBank/DDBJ whole genome shotgun (WGS) entry which is preliminary data.</text>
</comment>
<name>A0ABP7JBJ8_9ACTN</name>
<dbReference type="PANTHER" id="PTHR43133:SF8">
    <property type="entry name" value="RNA POLYMERASE SIGMA FACTOR HI_1459-RELATED"/>
    <property type="match status" value="1"/>
</dbReference>
<evidence type="ECO:0000256" key="2">
    <source>
        <dbReference type="ARBA" id="ARBA00023015"/>
    </source>
</evidence>
<feature type="region of interest" description="Disordered" evidence="6">
    <location>
        <begin position="1"/>
        <end position="26"/>
    </location>
</feature>
<dbReference type="InterPro" id="IPR013249">
    <property type="entry name" value="RNA_pol_sigma70_r4_t2"/>
</dbReference>
<sequence length="191" mass="21179">MSETPASAGQQNGPVSQRTRPAPSPPRVFREDFDAFYVAEKPSLTAFLMFVGASTWEADDLAHETLIKLLPALWMTIEYPRAWMRKAAYYDYLKQHQRSREDLTDEMPDLPGGICPVSEVELSTQTNTVVEAVCQLPPTQRAVMAFVLDGAGTSEIADTLNMTNVAVRTNLSRARRRLMTTLSSEGGEHDG</sequence>
<dbReference type="Pfam" id="PF08281">
    <property type="entry name" value="Sigma70_r4_2"/>
    <property type="match status" value="1"/>
</dbReference>
<keyword evidence="5" id="KW-0804">Transcription</keyword>
<evidence type="ECO:0000256" key="1">
    <source>
        <dbReference type="ARBA" id="ARBA00010641"/>
    </source>
</evidence>
<evidence type="ECO:0000256" key="6">
    <source>
        <dbReference type="SAM" id="MobiDB-lite"/>
    </source>
</evidence>
<feature type="domain" description="RNA polymerase sigma factor 70 region 4 type 2" evidence="7">
    <location>
        <begin position="129"/>
        <end position="178"/>
    </location>
</feature>
<comment type="similarity">
    <text evidence="1">Belongs to the sigma-70 factor family. ECF subfamily.</text>
</comment>
<dbReference type="EMBL" id="BAABDE010000037">
    <property type="protein sequence ID" value="GAA3839062.1"/>
    <property type="molecule type" value="Genomic_DNA"/>
</dbReference>
<evidence type="ECO:0000313" key="8">
    <source>
        <dbReference type="EMBL" id="GAA3839062.1"/>
    </source>
</evidence>
<keyword evidence="4" id="KW-0238">DNA-binding</keyword>
<dbReference type="SUPFAM" id="SSF88659">
    <property type="entry name" value="Sigma3 and sigma4 domains of RNA polymerase sigma factors"/>
    <property type="match status" value="1"/>
</dbReference>
<dbReference type="InterPro" id="IPR036388">
    <property type="entry name" value="WH-like_DNA-bd_sf"/>
</dbReference>
<dbReference type="PANTHER" id="PTHR43133">
    <property type="entry name" value="RNA POLYMERASE ECF-TYPE SIGMA FACTO"/>
    <property type="match status" value="1"/>
</dbReference>
<keyword evidence="2" id="KW-0805">Transcription regulation</keyword>
<evidence type="ECO:0000259" key="7">
    <source>
        <dbReference type="Pfam" id="PF08281"/>
    </source>
</evidence>
<accession>A0ABP7JBJ8</accession>
<evidence type="ECO:0000256" key="4">
    <source>
        <dbReference type="ARBA" id="ARBA00023125"/>
    </source>
</evidence>
<dbReference type="InterPro" id="IPR013324">
    <property type="entry name" value="RNA_pol_sigma_r3/r4-like"/>
</dbReference>
<feature type="compositionally biased region" description="Polar residues" evidence="6">
    <location>
        <begin position="1"/>
        <end position="19"/>
    </location>
</feature>
<dbReference type="SUPFAM" id="SSF88946">
    <property type="entry name" value="Sigma2 domain of RNA polymerase sigma factors"/>
    <property type="match status" value="1"/>
</dbReference>
<proteinExistence type="inferred from homology"/>
<dbReference type="Proteomes" id="UP001501009">
    <property type="component" value="Unassembled WGS sequence"/>
</dbReference>